<dbReference type="Gene3D" id="3.40.50.300">
    <property type="entry name" value="P-loop containing nucleotide triphosphate hydrolases"/>
    <property type="match status" value="1"/>
</dbReference>
<feature type="domain" description="ABC transporter" evidence="5">
    <location>
        <begin position="140"/>
        <end position="346"/>
    </location>
</feature>
<accession>A0ABN1YJ21</accession>
<evidence type="ECO:0000256" key="2">
    <source>
        <dbReference type="ARBA" id="ARBA00022840"/>
    </source>
</evidence>
<dbReference type="InterPro" id="IPR027417">
    <property type="entry name" value="P-loop_NTPase"/>
</dbReference>
<dbReference type="Pfam" id="PF00005">
    <property type="entry name" value="ABC_tran"/>
    <property type="match status" value="1"/>
</dbReference>
<dbReference type="EMBL" id="BAAAIZ010000005">
    <property type="protein sequence ID" value="GAA1415235.1"/>
    <property type="molecule type" value="Genomic_DNA"/>
</dbReference>
<name>A0ABN1YJ21_9ACTN</name>
<protein>
    <recommendedName>
        <fullName evidence="5">ABC transporter domain-containing protein</fullName>
    </recommendedName>
</protein>
<evidence type="ECO:0000256" key="3">
    <source>
        <dbReference type="SAM" id="MobiDB-lite"/>
    </source>
</evidence>
<dbReference type="RefSeq" id="WP_344009662.1">
    <property type="nucleotide sequence ID" value="NZ_BAAAIZ010000005.1"/>
</dbReference>
<evidence type="ECO:0000259" key="5">
    <source>
        <dbReference type="PROSITE" id="PS50893"/>
    </source>
</evidence>
<dbReference type="InterPro" id="IPR003593">
    <property type="entry name" value="AAA+_ATPase"/>
</dbReference>
<evidence type="ECO:0000256" key="4">
    <source>
        <dbReference type="SAM" id="Phobius"/>
    </source>
</evidence>
<feature type="transmembrane region" description="Helical" evidence="4">
    <location>
        <begin position="63"/>
        <end position="83"/>
    </location>
</feature>
<dbReference type="SMART" id="SM00382">
    <property type="entry name" value="AAA"/>
    <property type="match status" value="1"/>
</dbReference>
<feature type="transmembrane region" description="Helical" evidence="4">
    <location>
        <begin position="6"/>
        <end position="25"/>
    </location>
</feature>
<proteinExistence type="predicted"/>
<evidence type="ECO:0000313" key="7">
    <source>
        <dbReference type="Proteomes" id="UP001500973"/>
    </source>
</evidence>
<feature type="transmembrane region" description="Helical" evidence="4">
    <location>
        <begin position="37"/>
        <end position="57"/>
    </location>
</feature>
<keyword evidence="4" id="KW-0812">Transmembrane</keyword>
<dbReference type="PANTHER" id="PTHR43038">
    <property type="entry name" value="ATP-BINDING CASSETTE, SUB-FAMILY H, MEMBER 1"/>
    <property type="match status" value="1"/>
</dbReference>
<dbReference type="InterPro" id="IPR003439">
    <property type="entry name" value="ABC_transporter-like_ATP-bd"/>
</dbReference>
<feature type="compositionally biased region" description="Basic and acidic residues" evidence="3">
    <location>
        <begin position="91"/>
        <end position="113"/>
    </location>
</feature>
<evidence type="ECO:0000313" key="6">
    <source>
        <dbReference type="EMBL" id="GAA1415235.1"/>
    </source>
</evidence>
<dbReference type="PANTHER" id="PTHR43038:SF7">
    <property type="entry name" value="ABC TRANSPORT SYSTEM ATP-BINDING PROTEIN"/>
    <property type="match status" value="1"/>
</dbReference>
<feature type="region of interest" description="Disordered" evidence="3">
    <location>
        <begin position="91"/>
        <end position="134"/>
    </location>
</feature>
<sequence length="346" mass="37866">MEALVWTLIVLGDLATAVCAVHLTRRHRRDAAHLVRFIHRAAPVLLAAGLLPLPALLAADASAAAWGLWGATSIVAALVYAYADTLRDLPPHARDGIPGRERAVSGRERRETRNSGPKPTDAPHTSVIEPARQSADRAALEATGVEKTYRRGLWPASHRIPVLKGVDLTLAPGEVVGLVGENGSGKSTLMKILVGALAADAGTVTRSGRLGYCPQEPIVYERLTCDEHFELFGRAYRLPQEAERRSRKDIYTSLGFERYAATRADQLSGGTLSKLNLGLALLADPEVLLLDEPYAGFDFDTYLKFWDLVGQRRQAGRSVLIISHFVTDQERFDRIVQLRDGRAVPR</sequence>
<dbReference type="SUPFAM" id="SSF52540">
    <property type="entry name" value="P-loop containing nucleoside triphosphate hydrolases"/>
    <property type="match status" value="1"/>
</dbReference>
<dbReference type="Proteomes" id="UP001500973">
    <property type="component" value="Unassembled WGS sequence"/>
</dbReference>
<keyword evidence="2" id="KW-0067">ATP-binding</keyword>
<comment type="caution">
    <text evidence="6">The sequence shown here is derived from an EMBL/GenBank/DDBJ whole genome shotgun (WGS) entry which is preliminary data.</text>
</comment>
<dbReference type="PROSITE" id="PS50893">
    <property type="entry name" value="ABC_TRANSPORTER_2"/>
    <property type="match status" value="1"/>
</dbReference>
<keyword evidence="4" id="KW-0472">Membrane</keyword>
<evidence type="ECO:0000256" key="1">
    <source>
        <dbReference type="ARBA" id="ARBA00022741"/>
    </source>
</evidence>
<keyword evidence="1" id="KW-0547">Nucleotide-binding</keyword>
<gene>
    <name evidence="6" type="ORF">GCM10009601_04510</name>
</gene>
<keyword evidence="4" id="KW-1133">Transmembrane helix</keyword>
<organism evidence="6 7">
    <name type="scientific">Streptomyces thermospinosisporus</name>
    <dbReference type="NCBI Taxonomy" id="161482"/>
    <lineage>
        <taxon>Bacteria</taxon>
        <taxon>Bacillati</taxon>
        <taxon>Actinomycetota</taxon>
        <taxon>Actinomycetes</taxon>
        <taxon>Kitasatosporales</taxon>
        <taxon>Streptomycetaceae</taxon>
        <taxon>Streptomyces</taxon>
    </lineage>
</organism>
<reference evidence="6 7" key="1">
    <citation type="journal article" date="2019" name="Int. J. Syst. Evol. Microbiol.">
        <title>The Global Catalogue of Microorganisms (GCM) 10K type strain sequencing project: providing services to taxonomists for standard genome sequencing and annotation.</title>
        <authorList>
            <consortium name="The Broad Institute Genomics Platform"/>
            <consortium name="The Broad Institute Genome Sequencing Center for Infectious Disease"/>
            <person name="Wu L."/>
            <person name="Ma J."/>
        </authorList>
    </citation>
    <scope>NUCLEOTIDE SEQUENCE [LARGE SCALE GENOMIC DNA]</scope>
    <source>
        <strain evidence="6 7">JCM 11756</strain>
    </source>
</reference>
<keyword evidence="7" id="KW-1185">Reference proteome</keyword>